<dbReference type="NCBIfam" id="NF041808">
    <property type="entry name" value="daptide_123"/>
    <property type="match status" value="1"/>
</dbReference>
<reference evidence="2" key="1">
    <citation type="submission" date="2020-08" db="EMBL/GenBank/DDBJ databases">
        <title>Whole genome shotgun sequence of Polymorphospora rubra NBRC 101157.</title>
        <authorList>
            <person name="Komaki H."/>
            <person name="Tamura T."/>
        </authorList>
    </citation>
    <scope>NUCLEOTIDE SEQUENCE</scope>
    <source>
        <strain evidence="2">NBRC 101157</strain>
    </source>
</reference>
<dbReference type="EMBL" id="AP023359">
    <property type="protein sequence ID" value="BCJ68972.1"/>
    <property type="molecule type" value="Genomic_DNA"/>
</dbReference>
<evidence type="ECO:0000256" key="1">
    <source>
        <dbReference type="SAM" id="Phobius"/>
    </source>
</evidence>
<organism evidence="2 3">
    <name type="scientific">Polymorphospora rubra</name>
    <dbReference type="NCBI Taxonomy" id="338584"/>
    <lineage>
        <taxon>Bacteria</taxon>
        <taxon>Bacillati</taxon>
        <taxon>Actinomycetota</taxon>
        <taxon>Actinomycetes</taxon>
        <taxon>Micromonosporales</taxon>
        <taxon>Micromonosporaceae</taxon>
        <taxon>Polymorphospora</taxon>
    </lineage>
</organism>
<keyword evidence="1" id="KW-0472">Membrane</keyword>
<feature type="transmembrane region" description="Helical" evidence="1">
    <location>
        <begin position="28"/>
        <end position="49"/>
    </location>
</feature>
<dbReference type="RefSeq" id="WP_212818129.1">
    <property type="nucleotide sequence ID" value="NZ_AP023359.1"/>
</dbReference>
<dbReference type="AlphaFoldDB" id="A0A810N604"/>
<keyword evidence="3" id="KW-1185">Reference proteome</keyword>
<dbReference type="KEGG" id="pry:Prubr_59930"/>
<dbReference type="Proteomes" id="UP000680866">
    <property type="component" value="Chromosome"/>
</dbReference>
<protein>
    <submittedName>
        <fullName evidence="2">Uncharacterized protein</fullName>
    </submittedName>
</protein>
<keyword evidence="1" id="KW-1133">Transmembrane helix</keyword>
<sequence length="50" mass="5209">MNDEKNVVTEDAGLELAMQELETMDAPAWDVVASAVLSMAGGISISLAIT</sequence>
<keyword evidence="1" id="KW-0812">Transmembrane</keyword>
<gene>
    <name evidence="2" type="ORF">Prubr_59930</name>
</gene>
<accession>A0A810N604</accession>
<evidence type="ECO:0000313" key="3">
    <source>
        <dbReference type="Proteomes" id="UP000680866"/>
    </source>
</evidence>
<evidence type="ECO:0000313" key="2">
    <source>
        <dbReference type="EMBL" id="BCJ68972.1"/>
    </source>
</evidence>
<name>A0A810N604_9ACTN</name>
<proteinExistence type="predicted"/>